<dbReference type="Gene3D" id="3.90.190.20">
    <property type="entry name" value="Mur ligase, C-terminal domain"/>
    <property type="match status" value="1"/>
</dbReference>
<dbReference type="HAMAP" id="MF_00208">
    <property type="entry name" value="MurE"/>
    <property type="match status" value="1"/>
</dbReference>
<dbReference type="GO" id="GO:0008360">
    <property type="term" value="P:regulation of cell shape"/>
    <property type="evidence" value="ECO:0007669"/>
    <property type="project" value="InterPro"/>
</dbReference>
<dbReference type="EMBL" id="MG976688">
    <property type="protein sequence ID" value="AXY63635.1"/>
    <property type="molecule type" value="Genomic_DNA"/>
</dbReference>
<dbReference type="GeneID" id="38331584"/>
<dbReference type="InterPro" id="IPR035911">
    <property type="entry name" value="MurE/MurF_N"/>
</dbReference>
<sequence length="513" mass="56186">MSQFLHTLLDSIGLDVTKLLPNDRIDSIACNSKIIVPGSVFIGLPGNHVHGSDFCTSSLSNGAAITLNKQISAGIDPSLEPHMSLVLNQHVVQWSSIISSNFWQHPSRWLVLIGVTGTNGKTTVTHLIEHLSGASGYPSALFGTLINRWPGYSAIAKNTTGFNDQVQLQLALAVEAGAMIGGMEVSSHALHQHRIIGSQFSGAVFTNLSQDHLDYHRSVEAYFEAKASLFEPPFLKNNSPSAVVNIDDMWGAKLAKRVRSHCWRSSLVNKEAELTIEDIVLLENGITGTLITPIGKGKLQSPMIGYFNLMNLLQSLGILLQHKGFSLPVLLEAVKTFRGVPGRMTDASIYFRQNRLTPQIVVDYAHTPDGLEKAILAIRPFVKQNLICIFGCGGDRDRSKRALMGKIAARLADKVIITSDNPRYEHPQQIIDDILAGVSLKKEVFVEADRAIAIMSSLAAASCNDLILILGKGHEDCQSIKGENIYFNDQEEVKKYIYRKFACDESSRNSASL</sequence>
<reference evidence="4" key="1">
    <citation type="submission" date="2018-02" db="EMBL/GenBank/DDBJ databases">
        <title>Genome reduction pattern in chromatophore genome of Paulinella.</title>
        <authorList>
            <person name="Lhee D."/>
            <person name="Yoon H.S."/>
        </authorList>
    </citation>
    <scope>NUCLEOTIDE SEQUENCE</scope>
    <source>
        <strain evidence="4">NZ27</strain>
    </source>
</reference>
<dbReference type="InterPro" id="IPR013221">
    <property type="entry name" value="Mur_ligase_cen"/>
</dbReference>
<evidence type="ECO:0000259" key="2">
    <source>
        <dbReference type="Pfam" id="PF02875"/>
    </source>
</evidence>
<dbReference type="NCBIfam" id="TIGR01085">
    <property type="entry name" value="murE"/>
    <property type="match status" value="1"/>
</dbReference>
<dbReference type="Pfam" id="PF02875">
    <property type="entry name" value="Mur_ligase_C"/>
    <property type="match status" value="1"/>
</dbReference>
<protein>
    <submittedName>
        <fullName evidence="4">UDP-N-acetylmuramoylalanyl-D-glutamate--2,6-diaminopimelate ligase</fullName>
    </submittedName>
</protein>
<keyword evidence="4" id="KW-0934">Plastid</keyword>
<evidence type="ECO:0000313" key="4">
    <source>
        <dbReference type="EMBL" id="AXY63635.1"/>
    </source>
</evidence>
<dbReference type="SUPFAM" id="SSF63418">
    <property type="entry name" value="MurE/MurF N-terminal domain"/>
    <property type="match status" value="1"/>
</dbReference>
<comment type="similarity">
    <text evidence="1">Belongs to the MurCDEF family. MurE subfamily.</text>
</comment>
<dbReference type="GO" id="GO:0051301">
    <property type="term" value="P:cell division"/>
    <property type="evidence" value="ECO:0007669"/>
    <property type="project" value="InterPro"/>
</dbReference>
<dbReference type="NCBIfam" id="NF001126">
    <property type="entry name" value="PRK00139.1-4"/>
    <property type="match status" value="1"/>
</dbReference>
<accession>A0A385I190</accession>
<evidence type="ECO:0000259" key="3">
    <source>
        <dbReference type="Pfam" id="PF08245"/>
    </source>
</evidence>
<gene>
    <name evidence="4" type="primary">murE</name>
    <name evidence="4" type="ORF">PMNZ_714</name>
</gene>
<dbReference type="RefSeq" id="YP_009530946.1">
    <property type="nucleotide sequence ID" value="NC_039737.1"/>
</dbReference>
<dbReference type="SUPFAM" id="SSF53623">
    <property type="entry name" value="MurD-like peptide ligases, catalytic domain"/>
    <property type="match status" value="1"/>
</dbReference>
<feature type="domain" description="Mur ligase central" evidence="3">
    <location>
        <begin position="115"/>
        <end position="318"/>
    </location>
</feature>
<dbReference type="InterPro" id="IPR036565">
    <property type="entry name" value="Mur-like_cat_sf"/>
</dbReference>
<dbReference type="GO" id="GO:0016881">
    <property type="term" value="F:acid-amino acid ligase activity"/>
    <property type="evidence" value="ECO:0007669"/>
    <property type="project" value="InterPro"/>
</dbReference>
<dbReference type="InterPro" id="IPR005761">
    <property type="entry name" value="UDP-N-AcMur-Glu-dNH2Pim_ligase"/>
</dbReference>
<dbReference type="Gene3D" id="3.40.1390.10">
    <property type="entry name" value="MurE/MurF, N-terminal domain"/>
    <property type="match status" value="1"/>
</dbReference>
<feature type="domain" description="Mur ligase C-terminal" evidence="2">
    <location>
        <begin position="358"/>
        <end position="473"/>
    </location>
</feature>
<dbReference type="AlphaFoldDB" id="A0A385I190"/>
<dbReference type="InterPro" id="IPR036615">
    <property type="entry name" value="Mur_ligase_C_dom_sf"/>
</dbReference>
<evidence type="ECO:0000256" key="1">
    <source>
        <dbReference type="ARBA" id="ARBA00005898"/>
    </source>
</evidence>
<dbReference type="GO" id="GO:0005737">
    <property type="term" value="C:cytoplasm"/>
    <property type="evidence" value="ECO:0007669"/>
    <property type="project" value="InterPro"/>
</dbReference>
<dbReference type="Gene3D" id="3.40.1190.10">
    <property type="entry name" value="Mur-like, catalytic domain"/>
    <property type="match status" value="1"/>
</dbReference>
<organism evidence="4">
    <name type="scientific">Paulinella micropora</name>
    <dbReference type="NCBI Taxonomy" id="1928728"/>
    <lineage>
        <taxon>Eukaryota</taxon>
        <taxon>Sar</taxon>
        <taxon>Rhizaria</taxon>
        <taxon>Cercozoa</taxon>
        <taxon>Imbricatea</taxon>
        <taxon>Silicofilosea</taxon>
        <taxon>Euglyphida</taxon>
        <taxon>Paulinellidae</taxon>
        <taxon>Paulinella</taxon>
    </lineage>
</organism>
<dbReference type="Pfam" id="PF08245">
    <property type="entry name" value="Mur_ligase_M"/>
    <property type="match status" value="1"/>
</dbReference>
<dbReference type="InterPro" id="IPR004101">
    <property type="entry name" value="Mur_ligase_C"/>
</dbReference>
<dbReference type="SUPFAM" id="SSF53244">
    <property type="entry name" value="MurD-like peptide ligases, peptide-binding domain"/>
    <property type="match status" value="1"/>
</dbReference>
<name>A0A385I190_9EUKA</name>
<proteinExistence type="inferred from homology"/>
<dbReference type="GO" id="GO:0005524">
    <property type="term" value="F:ATP binding"/>
    <property type="evidence" value="ECO:0007669"/>
    <property type="project" value="InterPro"/>
</dbReference>
<keyword evidence="4" id="KW-0436">Ligase</keyword>
<geneLocation type="plastid" evidence="4"/>
<dbReference type="PANTHER" id="PTHR23135:SF4">
    <property type="entry name" value="UDP-N-ACETYLMURAMOYL-L-ALANYL-D-GLUTAMATE--2,6-DIAMINOPIMELATE LIGASE MURE HOMOLOG, CHLOROPLASTIC"/>
    <property type="match status" value="1"/>
</dbReference>
<dbReference type="PANTHER" id="PTHR23135">
    <property type="entry name" value="MUR LIGASE FAMILY MEMBER"/>
    <property type="match status" value="1"/>
</dbReference>